<name>A0A9P6VJS7_9HELO</name>
<gene>
    <name evidence="2" type="ORF">D0Z07_4290</name>
</gene>
<feature type="region of interest" description="Disordered" evidence="1">
    <location>
        <begin position="266"/>
        <end position="421"/>
    </location>
</feature>
<feature type="compositionally biased region" description="Polar residues" evidence="1">
    <location>
        <begin position="35"/>
        <end position="44"/>
    </location>
</feature>
<organism evidence="2 3">
    <name type="scientific">Hyphodiscus hymeniophilus</name>
    <dbReference type="NCBI Taxonomy" id="353542"/>
    <lineage>
        <taxon>Eukaryota</taxon>
        <taxon>Fungi</taxon>
        <taxon>Dikarya</taxon>
        <taxon>Ascomycota</taxon>
        <taxon>Pezizomycotina</taxon>
        <taxon>Leotiomycetes</taxon>
        <taxon>Helotiales</taxon>
        <taxon>Hyphodiscaceae</taxon>
        <taxon>Hyphodiscus</taxon>
    </lineage>
</organism>
<sequence>MPRAFNMSHRDAVEVPRPSRGAKSQIFQPPPGRTHSISASSSQYLTRSSNNLAMSIDDLSPANAGRKRSRIDYDFRPANDEWDAPESPAPLVNTRYVLAGGLDTPGVAASKAEDVTESEYFSDVGYRRELSDDTKLQGLLGEESRFQSFAPLEYDRESGGSRANPRQFMGQGEQWSRSALQVVGGVVGGVVGKVWEFCKTSAFKGFHAGGGNGYTIDATADTIHPSIEQDPFWEAEKSVTYGMMDRESTPLPGRFPEEDFIHDYMDRATPDATPPRAGKRRQVAGNGDELAKNWIVVPPTANTSTPSKAQPRGPARYSMPTASSVGRKSVAGRPASRASGAIGPRRPMLQSRVSHAGSPALQSNAGASFASPRSPGSSKIPRANPMTGMKMMNPDSPAAKEAQRWAALKRKEEREADESIRRLDAQLKAMIKEGKEALGTKVEVEIEDSHGNSKKWAF</sequence>
<feature type="compositionally biased region" description="Basic and acidic residues" evidence="1">
    <location>
        <begin position="409"/>
        <end position="421"/>
    </location>
</feature>
<dbReference type="OrthoDB" id="5138418at2759"/>
<evidence type="ECO:0000313" key="3">
    <source>
        <dbReference type="Proteomes" id="UP000785200"/>
    </source>
</evidence>
<reference evidence="2" key="1">
    <citation type="submission" date="2019-07" db="EMBL/GenBank/DDBJ databases">
        <title>Hyphodiscus hymeniophilus genome sequencing and assembly.</title>
        <authorList>
            <person name="Kramer G."/>
            <person name="Nodwell J."/>
        </authorList>
    </citation>
    <scope>NUCLEOTIDE SEQUENCE</scope>
    <source>
        <strain evidence="2">ATCC 34498</strain>
    </source>
</reference>
<accession>A0A9P6VJS7</accession>
<comment type="caution">
    <text evidence="2">The sequence shown here is derived from an EMBL/GenBank/DDBJ whole genome shotgun (WGS) entry which is preliminary data.</text>
</comment>
<evidence type="ECO:0000256" key="1">
    <source>
        <dbReference type="SAM" id="MobiDB-lite"/>
    </source>
</evidence>
<dbReference type="AlphaFoldDB" id="A0A9P6VJS7"/>
<dbReference type="Proteomes" id="UP000785200">
    <property type="component" value="Unassembled WGS sequence"/>
</dbReference>
<evidence type="ECO:0000313" key="2">
    <source>
        <dbReference type="EMBL" id="KAG0649476.1"/>
    </source>
</evidence>
<keyword evidence="3" id="KW-1185">Reference proteome</keyword>
<dbReference type="EMBL" id="VNKQ01000008">
    <property type="protein sequence ID" value="KAG0649476.1"/>
    <property type="molecule type" value="Genomic_DNA"/>
</dbReference>
<proteinExistence type="predicted"/>
<feature type="region of interest" description="Disordered" evidence="1">
    <location>
        <begin position="1"/>
        <end position="44"/>
    </location>
</feature>
<protein>
    <submittedName>
        <fullName evidence="2">Uncharacterized protein</fullName>
    </submittedName>
</protein>